<dbReference type="EMBL" id="ABXP02000053">
    <property type="protein sequence ID" value="KKC30072.1"/>
    <property type="molecule type" value="Genomic_DNA"/>
</dbReference>
<dbReference type="InterPro" id="IPR036249">
    <property type="entry name" value="Thioredoxin-like_sf"/>
</dbReference>
<dbReference type="CDD" id="cd02980">
    <property type="entry name" value="TRX_Fd_family"/>
    <property type="match status" value="1"/>
</dbReference>
<organism evidence="4 5">
    <name type="scientific">Caldanaerobacter subterraneus subsp. pacificus DSM 12653</name>
    <dbReference type="NCBI Taxonomy" id="391606"/>
    <lineage>
        <taxon>Bacteria</taxon>
        <taxon>Bacillati</taxon>
        <taxon>Bacillota</taxon>
        <taxon>Clostridia</taxon>
        <taxon>Thermoanaerobacterales</taxon>
        <taxon>Thermoanaerobacteraceae</taxon>
        <taxon>Caldanaerobacter</taxon>
    </lineage>
</organism>
<evidence type="ECO:0000256" key="3">
    <source>
        <dbReference type="ARBA" id="ARBA00023014"/>
    </source>
</evidence>
<gene>
    <name evidence="4" type="ORF">CDSM653_00931</name>
</gene>
<reference evidence="5" key="3">
    <citation type="submission" date="2015-02" db="EMBL/GenBank/DDBJ databases">
        <title>Genome analysis of three genomes within the thermophilic hydrogenogenic bacterial species Caldanaerobacter subterraneus.</title>
        <authorList>
            <person name="Sant'Anna F.H."/>
            <person name="Lebedinsky A."/>
            <person name="Sokolova T."/>
            <person name="Robb F.T."/>
            <person name="Gonzalez J.M."/>
        </authorList>
    </citation>
    <scope>NUCLEOTIDE SEQUENCE [LARGE SCALE GENOMIC DNA]</scope>
    <source>
        <strain evidence="5">DSM 12653</strain>
    </source>
</reference>
<dbReference type="PANTHER" id="PTHR43578">
    <property type="entry name" value="NADH-QUINONE OXIDOREDUCTASE SUBUNIT F"/>
    <property type="match status" value="1"/>
</dbReference>
<protein>
    <submittedName>
        <fullName evidence="4">Fe-only hydrogenase subunit HydD</fullName>
    </submittedName>
</protein>
<dbReference type="AlphaFoldDB" id="A0A0F5PN47"/>
<evidence type="ECO:0000256" key="2">
    <source>
        <dbReference type="ARBA" id="ARBA00023004"/>
    </source>
</evidence>
<keyword evidence="1" id="KW-0479">Metal-binding</keyword>
<keyword evidence="3" id="KW-0411">Iron-sulfur</keyword>
<evidence type="ECO:0000313" key="4">
    <source>
        <dbReference type="EMBL" id="KKC30072.1"/>
    </source>
</evidence>
<dbReference type="Proteomes" id="UP000010146">
    <property type="component" value="Unassembled WGS sequence"/>
</dbReference>
<name>A0A0F5PN47_9THEO</name>
<reference evidence="4 5" key="2">
    <citation type="journal article" date="2015" name="BMC Genomics">
        <title>Analysis of three genomes within the thermophilic bacterial species Caldanaerobacter subterraneus with a focus on carbon monoxide dehydrogenase evolution and hydrolase diversity.</title>
        <authorList>
            <person name="Sant'Anna F.H."/>
            <person name="Lebedinsky A.V."/>
            <person name="Sokolova T.G."/>
            <person name="Robb F.T."/>
            <person name="Gonzalez J.M."/>
        </authorList>
    </citation>
    <scope>NUCLEOTIDE SEQUENCE [LARGE SCALE GENOMIC DNA]</scope>
    <source>
        <strain evidence="4 5">DSM 12653</strain>
    </source>
</reference>
<evidence type="ECO:0000256" key="1">
    <source>
        <dbReference type="ARBA" id="ARBA00022723"/>
    </source>
</evidence>
<accession>A0A0F5PN47</accession>
<dbReference type="GO" id="GO:0046872">
    <property type="term" value="F:metal ion binding"/>
    <property type="evidence" value="ECO:0007669"/>
    <property type="project" value="UniProtKB-KW"/>
</dbReference>
<dbReference type="RefSeq" id="WP_011025271.1">
    <property type="nucleotide sequence ID" value="NZ_ABXP02000053.1"/>
</dbReference>
<dbReference type="GO" id="GO:0051536">
    <property type="term" value="F:iron-sulfur cluster binding"/>
    <property type="evidence" value="ECO:0007669"/>
    <property type="project" value="UniProtKB-KW"/>
</dbReference>
<comment type="caution">
    <text evidence="4">The sequence shown here is derived from an EMBL/GenBank/DDBJ whole genome shotgun (WGS) entry which is preliminary data.</text>
</comment>
<dbReference type="PANTHER" id="PTHR43578:SF3">
    <property type="entry name" value="NADH-QUINONE OXIDOREDUCTASE SUBUNIT F"/>
    <property type="match status" value="1"/>
</dbReference>
<sequence>MKTLEELERIRKETLEKINLRKDRSGVRIAVGMATCGIAAGARQVMMAILDELAKRNVTNVLVTETGCIGMCKLEPIVDVYMPGQEKVTYVKVDEKKARQIVVEHVINGHPIREWTIENYE</sequence>
<reference evidence="4 5" key="1">
    <citation type="submission" date="2008-07" db="EMBL/GenBank/DDBJ databases">
        <authorList>
            <person name="Gonzalez J."/>
            <person name="Sokolova T."/>
            <person name="Ferriera S."/>
            <person name="Johnson J."/>
            <person name="Kravitz S."/>
            <person name="Beeson K."/>
            <person name="Sutton G."/>
            <person name="Rogers Y.-H."/>
            <person name="Friedman R."/>
            <person name="Frazier M."/>
            <person name="Venter J.C."/>
        </authorList>
    </citation>
    <scope>NUCLEOTIDE SEQUENCE [LARGE SCALE GENOMIC DNA]</scope>
    <source>
        <strain evidence="4 5">DSM 12653</strain>
    </source>
</reference>
<dbReference type="SUPFAM" id="SSF52833">
    <property type="entry name" value="Thioredoxin-like"/>
    <property type="match status" value="1"/>
</dbReference>
<proteinExistence type="predicted"/>
<dbReference type="Gene3D" id="3.40.30.10">
    <property type="entry name" value="Glutaredoxin"/>
    <property type="match status" value="1"/>
</dbReference>
<evidence type="ECO:0000313" key="5">
    <source>
        <dbReference type="Proteomes" id="UP000010146"/>
    </source>
</evidence>
<keyword evidence="2" id="KW-0408">Iron</keyword>